<dbReference type="EMBL" id="CP036278">
    <property type="protein sequence ID" value="QDU54115.1"/>
    <property type="molecule type" value="Genomic_DNA"/>
</dbReference>
<evidence type="ECO:0000313" key="1">
    <source>
        <dbReference type="EMBL" id="QDU54115.1"/>
    </source>
</evidence>
<evidence type="ECO:0000313" key="2">
    <source>
        <dbReference type="Proteomes" id="UP000315750"/>
    </source>
</evidence>
<organism evidence="1 2">
    <name type="scientific">Aeoliella mucimassa</name>
    <dbReference type="NCBI Taxonomy" id="2527972"/>
    <lineage>
        <taxon>Bacteria</taxon>
        <taxon>Pseudomonadati</taxon>
        <taxon>Planctomycetota</taxon>
        <taxon>Planctomycetia</taxon>
        <taxon>Pirellulales</taxon>
        <taxon>Lacipirellulaceae</taxon>
        <taxon>Aeoliella</taxon>
    </lineage>
</organism>
<reference evidence="1 2" key="1">
    <citation type="submission" date="2019-02" db="EMBL/GenBank/DDBJ databases">
        <title>Deep-cultivation of Planctomycetes and their phenomic and genomic characterization uncovers novel biology.</title>
        <authorList>
            <person name="Wiegand S."/>
            <person name="Jogler M."/>
            <person name="Boedeker C."/>
            <person name="Pinto D."/>
            <person name="Vollmers J."/>
            <person name="Rivas-Marin E."/>
            <person name="Kohn T."/>
            <person name="Peeters S.H."/>
            <person name="Heuer A."/>
            <person name="Rast P."/>
            <person name="Oberbeckmann S."/>
            <person name="Bunk B."/>
            <person name="Jeske O."/>
            <person name="Meyerdierks A."/>
            <person name="Storesund J.E."/>
            <person name="Kallscheuer N."/>
            <person name="Luecker S."/>
            <person name="Lage O.M."/>
            <person name="Pohl T."/>
            <person name="Merkel B.J."/>
            <person name="Hornburger P."/>
            <person name="Mueller R.-W."/>
            <person name="Bruemmer F."/>
            <person name="Labrenz M."/>
            <person name="Spormann A.M."/>
            <person name="Op den Camp H."/>
            <person name="Overmann J."/>
            <person name="Amann R."/>
            <person name="Jetten M.S.M."/>
            <person name="Mascher T."/>
            <person name="Medema M.H."/>
            <person name="Devos D.P."/>
            <person name="Kaster A.-K."/>
            <person name="Ovreas L."/>
            <person name="Rohde M."/>
            <person name="Galperin M.Y."/>
            <person name="Jogler C."/>
        </authorList>
    </citation>
    <scope>NUCLEOTIDE SEQUENCE [LARGE SCALE GENOMIC DNA]</scope>
    <source>
        <strain evidence="1 2">Pan181</strain>
    </source>
</reference>
<accession>A0A518AHA3</accession>
<dbReference type="OrthoDB" id="283935at2"/>
<dbReference type="Proteomes" id="UP000315750">
    <property type="component" value="Chromosome"/>
</dbReference>
<sequence>MAKRRTWLRFSLGTLLFLMFCTAGFFAGYHYGVTEKQQAIRSTTLANVVYDVGDIVSQDPDAVVGIEAFDGLTALIHSTISSEIWAVNGGPMSNVHPFPSNKSLVVVCDLNTHDQIAELLEQLRRGIYKLDEAELMASARESLARKQASPRIVKLFTNSNKNLHRLVSVHYDSGLEILTKQYGRPDGVYTLESDRFPTWIAAQQVAFWKQGEGYLYLALQDALPEGEAVVVGWHQNDTAMVGPIQYASTVAENTPRD</sequence>
<proteinExistence type="predicted"/>
<keyword evidence="2" id="KW-1185">Reference proteome</keyword>
<protein>
    <submittedName>
        <fullName evidence="1">Uncharacterized protein</fullName>
    </submittedName>
</protein>
<dbReference type="AlphaFoldDB" id="A0A518AHA3"/>
<dbReference type="KEGG" id="amuc:Pan181_02950"/>
<gene>
    <name evidence="1" type="ORF">Pan181_02950</name>
</gene>
<name>A0A518AHA3_9BACT</name>
<dbReference type="RefSeq" id="WP_145245137.1">
    <property type="nucleotide sequence ID" value="NZ_CP036278.1"/>
</dbReference>